<comment type="caution">
    <text evidence="2">The sequence shown here is derived from an EMBL/GenBank/DDBJ whole genome shotgun (WGS) entry which is preliminary data.</text>
</comment>
<dbReference type="PATRIC" id="fig|319653.3.peg.1314"/>
<keyword evidence="5" id="KW-1185">Reference proteome</keyword>
<evidence type="ECO:0000313" key="4">
    <source>
        <dbReference type="Proteomes" id="UP000051749"/>
    </source>
</evidence>
<dbReference type="AlphaFoldDB" id="A0A0R2K0V6"/>
<protein>
    <recommendedName>
        <fullName evidence="1">DUF6933 domain-containing protein</fullName>
    </recommendedName>
</protein>
<dbReference type="STRING" id="319653.SAMN04487973_10477"/>
<evidence type="ECO:0000259" key="1">
    <source>
        <dbReference type="Pfam" id="PF22016"/>
    </source>
</evidence>
<dbReference type="EMBL" id="FOGK01000004">
    <property type="protein sequence ID" value="SER30585.1"/>
    <property type="molecule type" value="Genomic_DNA"/>
</dbReference>
<name>A0A0R2K0V6_9LACO</name>
<evidence type="ECO:0000313" key="3">
    <source>
        <dbReference type="EMBL" id="SER30585.1"/>
    </source>
</evidence>
<reference evidence="3 5" key="2">
    <citation type="submission" date="2016-10" db="EMBL/GenBank/DDBJ databases">
        <authorList>
            <person name="Varghese N."/>
            <person name="Submissions S."/>
        </authorList>
    </citation>
    <scope>NUCLEOTIDE SEQUENCE [LARGE SCALE GENOMIC DNA]</scope>
    <source>
        <strain evidence="3 5">CGMCC 1.3889</strain>
    </source>
</reference>
<proteinExistence type="predicted"/>
<dbReference type="Pfam" id="PF22016">
    <property type="entry name" value="DUF6933"/>
    <property type="match status" value="1"/>
</dbReference>
<feature type="domain" description="DUF6933" evidence="1">
    <location>
        <begin position="2"/>
        <end position="162"/>
    </location>
</feature>
<dbReference type="Proteomes" id="UP000051749">
    <property type="component" value="Unassembled WGS sequence"/>
</dbReference>
<dbReference type="Proteomes" id="UP000182818">
    <property type="component" value="Unassembled WGS sequence"/>
</dbReference>
<dbReference type="EMBL" id="JQBY01000003">
    <property type="protein sequence ID" value="KRN83264.1"/>
    <property type="molecule type" value="Genomic_DNA"/>
</dbReference>
<dbReference type="InterPro" id="IPR053864">
    <property type="entry name" value="DUF6933"/>
</dbReference>
<evidence type="ECO:0000313" key="5">
    <source>
        <dbReference type="Proteomes" id="UP000182818"/>
    </source>
</evidence>
<sequence length="351" mass="40708">MIINPTKKALPIFNKLVKTKDASAAKRFAIANPFFSWHANYYSLNRKKVIILVNDLTYATVVLYDINAKNKSKLDQFIEEGIQAAFVMTGISHENIDAYFKIAGSIEVNAGFNRQVTGAMTNLVLMLQRSNARYLNKLIQTKLMNWLMQIPFRQKNYIFAKEAIKKAFQTNLSIAKSTPELPKDTYEVNKTWTDYHQWDKYENDQTLFTNDGTKYEQVRAGIQENNKLLLAEFQNYLTKVQGLSKKVITKHVNNAEFLIDEFLTYYTILTPLKASNYVMEYFSDWFPRKAAYSVTELKSNATSIKKFFKFMEIAGEISQSNVEIARQGIKEGMELGIEYFQMLDNMEDEWE</sequence>
<evidence type="ECO:0000313" key="2">
    <source>
        <dbReference type="EMBL" id="KRN83264.1"/>
    </source>
</evidence>
<dbReference type="GeneID" id="76042879"/>
<reference evidence="2 4" key="1">
    <citation type="journal article" date="2015" name="Genome Announc.">
        <title>Expanding the biotechnology potential of lactobacilli through comparative genomics of 213 strains and associated genera.</title>
        <authorList>
            <person name="Sun Z."/>
            <person name="Harris H.M."/>
            <person name="McCann A."/>
            <person name="Guo C."/>
            <person name="Argimon S."/>
            <person name="Zhang W."/>
            <person name="Yang X."/>
            <person name="Jeffery I.B."/>
            <person name="Cooney J.C."/>
            <person name="Kagawa T.F."/>
            <person name="Liu W."/>
            <person name="Song Y."/>
            <person name="Salvetti E."/>
            <person name="Wrobel A."/>
            <person name="Rasinkangas P."/>
            <person name="Parkhill J."/>
            <person name="Rea M.C."/>
            <person name="O'Sullivan O."/>
            <person name="Ritari J."/>
            <person name="Douillard F.P."/>
            <person name="Paul Ross R."/>
            <person name="Yang R."/>
            <person name="Briner A.E."/>
            <person name="Felis G.E."/>
            <person name="de Vos W.M."/>
            <person name="Barrangou R."/>
            <person name="Klaenhammer T.R."/>
            <person name="Caufield P.W."/>
            <person name="Cui Y."/>
            <person name="Zhang H."/>
            <person name="O'Toole P.W."/>
        </authorList>
    </citation>
    <scope>NUCLEOTIDE SEQUENCE [LARGE SCALE GENOMIC DNA]</scope>
    <source>
        <strain evidence="2 4">DSM 22301</strain>
    </source>
</reference>
<dbReference type="OrthoDB" id="9801392at2"/>
<gene>
    <name evidence="2" type="ORF">IV87_GL001297</name>
    <name evidence="3" type="ORF">SAMN04487973_10477</name>
</gene>
<organism evidence="2 4">
    <name type="scientific">Pediococcus ethanolidurans</name>
    <dbReference type="NCBI Taxonomy" id="319653"/>
    <lineage>
        <taxon>Bacteria</taxon>
        <taxon>Bacillati</taxon>
        <taxon>Bacillota</taxon>
        <taxon>Bacilli</taxon>
        <taxon>Lactobacillales</taxon>
        <taxon>Lactobacillaceae</taxon>
        <taxon>Pediococcus</taxon>
    </lineage>
</organism>
<dbReference type="RefSeq" id="WP_057805231.1">
    <property type="nucleotide sequence ID" value="NZ_BJYP01000010.1"/>
</dbReference>
<accession>A0A0R2K0V6</accession>